<feature type="compositionally biased region" description="Basic and acidic residues" evidence="3">
    <location>
        <begin position="5611"/>
        <end position="5620"/>
    </location>
</feature>
<evidence type="ECO:0000313" key="4">
    <source>
        <dbReference type="EnsemblMetazoa" id="CLYHEMP009725.2"/>
    </source>
</evidence>
<feature type="compositionally biased region" description="Basic and acidic residues" evidence="3">
    <location>
        <begin position="407"/>
        <end position="433"/>
    </location>
</feature>
<feature type="compositionally biased region" description="Basic and acidic residues" evidence="3">
    <location>
        <begin position="598"/>
        <end position="608"/>
    </location>
</feature>
<feature type="compositionally biased region" description="Acidic residues" evidence="3">
    <location>
        <begin position="579"/>
        <end position="597"/>
    </location>
</feature>
<dbReference type="Gene3D" id="1.20.58.60">
    <property type="match status" value="40"/>
</dbReference>
<feature type="coiled-coil region" evidence="2">
    <location>
        <begin position="2875"/>
        <end position="2913"/>
    </location>
</feature>
<dbReference type="CDD" id="cd00176">
    <property type="entry name" value="SPEC"/>
    <property type="match status" value="19"/>
</dbReference>
<feature type="region of interest" description="Disordered" evidence="3">
    <location>
        <begin position="1870"/>
        <end position="1891"/>
    </location>
</feature>
<dbReference type="SUPFAM" id="SSF46966">
    <property type="entry name" value="Spectrin repeat"/>
    <property type="match status" value="44"/>
</dbReference>
<feature type="region of interest" description="Disordered" evidence="3">
    <location>
        <begin position="4619"/>
        <end position="4659"/>
    </location>
</feature>
<feature type="compositionally biased region" description="Basic and acidic residues" evidence="3">
    <location>
        <begin position="4642"/>
        <end position="4656"/>
    </location>
</feature>
<dbReference type="OrthoDB" id="5963488at2759"/>
<feature type="region of interest" description="Disordered" evidence="3">
    <location>
        <begin position="3700"/>
        <end position="3720"/>
    </location>
</feature>
<feature type="coiled-coil region" evidence="2">
    <location>
        <begin position="4379"/>
        <end position="4409"/>
    </location>
</feature>
<feature type="coiled-coil region" evidence="2">
    <location>
        <begin position="5711"/>
        <end position="5805"/>
    </location>
</feature>
<dbReference type="InterPro" id="IPR018159">
    <property type="entry name" value="Spectrin/alpha-actinin"/>
</dbReference>
<feature type="region of interest" description="Disordered" evidence="3">
    <location>
        <begin position="1985"/>
        <end position="2005"/>
    </location>
</feature>
<feature type="compositionally biased region" description="Basic and acidic residues" evidence="3">
    <location>
        <begin position="1985"/>
        <end position="2002"/>
    </location>
</feature>
<feature type="compositionally biased region" description="Basic and acidic residues" evidence="3">
    <location>
        <begin position="347"/>
        <end position="377"/>
    </location>
</feature>
<feature type="compositionally biased region" description="Basic and acidic residues" evidence="3">
    <location>
        <begin position="86"/>
        <end position="280"/>
    </location>
</feature>
<feature type="coiled-coil region" evidence="2">
    <location>
        <begin position="5414"/>
        <end position="5458"/>
    </location>
</feature>
<sequence>MRNLRIRNPKRETKSPKRMIQRPRKTIQRPRKTIQRPRKTIQRPRKTTRNPRKTIQRLRRTIQRPRRTIQRPRKTIQRPRKTIQRPRNDPKAKKDDPKAKKDDPKAKKDDPKAKKDDPKAKKDDPKAKKDDPKAKKDDPKAKKDDPKAKKDDPKAKKDDPKAKKDDPKAKKDDPKAKKDDPKAKRDDPKAKKDDPKAKKDDPKAKKDDKKPKKDDPKAKKNDPKAKKDDPKAKKDDPKAKKDDPKAKKDDPKAKKDDPKAKKDDPKVKKDDPKVKKDDKKPKKKDQKPKKGAKEPSKEEPQEEVPEESIREPEQAPLVESGFKPVEFIIKPDSVDRSEESHPDEEDVKEKPKKDDDKPSKAKDEPTEDDSKPEEKEFLSIVVNLDINPIAVDEPSSSDEDEDESSSGDDKPESAEDKPGSDEDKPSSDGDKPGSGKKSKKKRKPRKKKKKSKKLFEKDEQKPVNEDDNEEIILPEKTDEVESIPDFFPGEEPQEDDQIPSEDASKPAPVRFIIKPDSVDRSEESHPDEEDVKEKPKKDDDKPLKAKDEPTEDDLKPEEKGFPSIVVNLDINPIAVDEPSSSDEDESSSGEDKPESDEDKPSSDGDKPGSGKKSKKKRKPRKKKKKSKKPSEKDEQKPVNEYDSEEIILPEKTDEVESIPDFFPGEEPQEDLKTAPDDKKKQRRPVVDDLEELIPEAEPVAEVETALDPDQFFAPLDDEPTEEAFPEESVSEKPKTPKRFPSKPVDEEDGRQSPSSFVVDAQIAPLAMDNDPDSEPSEDSEKPDSEDNESQQKPSSRKPKKKKNKKRKKKPRQPNQDDDDEIVVPTSVEDVQASPLFPEIPEDEPIDDEKLKQVPLRPTRRRPKLGEMPYDEKRKSFDSKRTSIPLQEMMQHMGKPHQGLKGLWPTLMSGSPAEKEDFDTYNSWLNFLENEAQKPKKVSGKYSPLTKHKQYLEDILNDIKKHDPVIEQIESLRPTLVTLVDPSDVEPLNQQLDDIVNRQRKVKEWANNRMKDVKEFEPLSRTHEEHLLPVQTVLDDVADELNVKPRTGIDLDKIAEEKERIKALKKKLDEIKPDLRQLKANQTEVKAYHSDEVDKKPVEEEVPELVEKHKDLQQDLARYLDDLDHIEQKAKKFFNDIDDINDWAPGVEDQIKNCETDSKDPEDLKKELEELDSIAKDIDKKQPTVFCIEENGDWLQKNMFVQAGQTCRRQSLAGEVPQRLAEVSNTMSNLEDELNNRRARIKALLTEALSFEEALHDFDKWLTATEKKLDSEKPISTDLDTVKDQVLEHKPLHDDIEQHEPVYNSLLFTGQSLLGREPDENKHLPKQLQNLTDRYNKVNDRSKKRDDDLTKMLPLLRQFVEDNKTLDEPVEEGDETLQQVEPVAFDADEGNDLLKKIKNSIEDLDKQDPTADRIKQTVRSMEPIANPEEMQPLSETTDKKLEHFEDVKEKLKDLQKPVTKEVIRADNFNNQLVVVQGKSKNLDDLVSEIRGVKKDPASITRCLGKVLEVVVVIEEITEIIIILEKVIEEVRPSCQSHPEKNKKVDDKEKEVEKYKKRLTIILKLVKDEEKKMLEQQRENQDLEKQVNDLLAWLPTPEREMVKRTPVSANYDIIKKQQDEIQPVYQDVLQHKPAVEYVVPTARDLLKDEEPEEKDEAFEKSVDDLERRWNDVHDVVNKRYSQIQRILPNAADYAKELNDVAPWLNDAEKKLASVPTLSANPEQLNQRKRELKDLDRDIKNHQPNHTNVNESTTIHLDVCSKEPVDEPISEQKQVASELENFNTRWEKLKTNVDDSTKQLEAVEEEVKKLNDEKRTLDDLFDEIDKELDEQKPVNVNPNKCQSNLDKIKELVDKIDAAEEDLKDFNDAANKTRDLLDQNEGEKDDLDTTQEDTNEKFKKAREALADRQATLEDVADKAKKLNDSLNDIGKTTNDVAKEFEPKFEEPIPKDVAQIQKAIAEVDEALQKLADPVEELQKDKQLGDWFIEQSKDDPNTTRDVESRLDTTQEPLDDTIEKLNDYKSKLVSAQHDQQAQDEKVDSLADHLDKLEPLVADLKPVSALFNVGRVQQEELKPLIQEIATMKPLHETLSESAPEEPKDENEKRLVDVCERFAHTEEAVNKQNDQLSSVLPDEEKYYYTNLKVSPWLADAEKELEDLKSESRTPHPSDKLQPKIRDFKNKVDKNQPVRDEFNNNASELFDKCNVKNVKRDVPYVKDEVDQTNERWDKLVADLDEVKEDTDKLKDLIDDLEKAREPVEECIEAVEQVLEEEPPMNFDDIDALKSYKDQLDDSASKMQEEQPHLKKADKKCDDVVDFLEKRDVDPTDHKDKESDIDKKWDDTADKLDKKRADLDENLKHLDQFNNAIDHLDNWVNLTTATVTNLDKPSATTDGIQKQLAQIDDIQDQITKQKANLKDTEEVGDWLCDENKDQPQFCANVNNKVDKVDQPLEALRNLLADKKKRLHDALAANQDFDQSLQDFKDELDKLDNKKAKLTPLSVDWPTLKSVDDEQKVFEQDLEVLKPLYEKVLEAGKKILEESDPEEKEDLEKQLKDVEDRFEDDNKVAKDRRVKLDKVMPKAEKFYNLEDDMTDWLDDEEKVLDDFVVAPVTVDEVKQAEKKIEQLDQDIAEKKPVYEDTIETSDDLLTNASQDDIVDKVPETTAKSKDVTDRWNKLKKNLDKKKDTCKKHEDLINKYNEAKEPLQNALNQFDDAIEKKPEFGVNPDKADEELDRVKGLLNKLEEYEPQLGDLKKADNELVALIDDNEGDSSPIKDQTQRTNDKADKIKQKLAQNKDNLEDTSRVLNHFVGIGDDVEKWCEDANKELKELGPIKKEPDEAKKQIQKIERLLEGLKRQRTSVLSAEDDGKWLTDNCPQDKTMRPGVREELSKMNTELDILEEKLQDRLNKLNKAVMQGQELDESFKDVNDKLSSVDFQVKRQKPVSPVWPETVKQQQEQFDVAKDVGQLKPLYDRLVTAADKVLETLDDGEEKDQTKTNVDDIKTRWSDLNDSVDKRTDLIDQVEPLAKDHHDKKQPFEDWLTEAETNMKDLEEVPTTVEDFNKLCKGVKHFVVDVEEHIPNHDSLNDTFKTLDEKVKERPDECEKTTKLNEDLEKLNKRWDKLNANTDKCKDKVDKLREPVKEFSDDYNKASKELDDIEHALEYKPAFGIDEEQGKDELKRLEDLLSALEGVKEDVEKAVEEGKNLEKIIEDLDGDAEDIKEKDTELPKRLADLEEQLKKRKDDVEKKNKVVDQFNNRFDDLEAAYLKMAKDLADVGQTKQSPEEIKEQLDKLKDLEDELSQTRPSVAALQDASDWLVDNNSDDKVTAGNIKGRYGSIATPLSELADKINEKQNKLQQALMKTQAFEDIFTNAVDQLEELNMKMDRFEPLSVKHNNLRKQDDEFKAYETDFNQLKPIFEEMTKSVKDARDTMEDPTEKEKLMKKVKDVIAKRVDLGKRVQARREDIDQLSPLAADQDKAEDVLKPELTSLEEQCDKVKDIPQTLPECEKQAKEVEKVLKNIEEASPKHKDLNETFAKEMEKAKELPKVSDEPILTAEVDQLNKRWDDLEAKAKDKEDQVKQLKDKFQDFEDARKPVDEELSKLENILDQQQPFRLDEDLGKKNLEDIEALIKELEDAEKGVENVKDKGKDLEDTLDGFEADSKPIEEDVTDIDDRLKNLKDKLKDRKDILAKQLDDLVTFKDTEKETEASLNDLTDEQENLEPISTEPEKIKEQLAEVQKMLDEVDGCKPKVVKLKETAEDVCQNNPGDFSVASQTALDAKKVEEPLERLEFKLNDRKNKLENLLVGTQELQDTIDDFNDKLLTAEKALDKMKPISARYPIAKKQQATTDALVNQINELEPNLKTLENAADKVIREADPKEAERVQKKIDDLKDRYQKAKDIVKAKQDVVEKVVPLAKNFEEVAEPLQEFITEAEKELAPVTDDLPAEKPLLNSEIDKLKNLKKLINDQEPVYESFIASEEPLVEAAESDTEKVNNEVATTKDRWEKLNVTWDERLDNLQGLKDKVNEIDEIIEPVEEAVVCCEQVVDNLAPIGLDKDKGHEQIDELEKLLDDLDSKEDDLKKAEELTDKLAEQPGVDVLPLKKKTADVKDKHDKTKEKVKDKKDKLNKYIIYIEEYYEIIEEITEFIYVTKSKPDLIDPIATDPKRIKEQIAGVEAIQDEVVEKKPKLERVTVIIEYITIECPDDVTVVSEVQTKYDQVKKPFDETAFKVDVRMKRLRDTLAQSQKFQESFDDFLDRLSHAEERLSHEKPVSAKLDTVKEQKAEHDQVHNDIVQLEPTFAQICTSADEVLEEADPGEEKDQLKAKIDEVKERYEKMKDDSEKRDKVLADEVKFTQTFDDQHKPFADWLDEIEPKLKNLKPLPCEEDSIQRQVKEAKEASKEIEEQKPKLEDMEKTAQDALDIADVDKIFIEEDVKADRTRYDELKADCDGVEKKLDELLPLAKDYKKEMKPVDEVLDKVEKVVGVAQSPLGLDEDKIKEEKEMLEDLAKELEETKPKLDKFNETAKDLQDKADPESTELPALKKDVDEINDRYDKLKDLLQERRDKLDDYADKVDKFNKSDTDFNNWLNEAQKTPGVIEPIGTEPEVLKRQLKEVEAVREEIVQKKPLLEEQKENGDWLDENSPQDSALHDDVDEKVEKNQDQNDGFATKVDIRYQRLQRALMKSQEFEKTFADFAESLDDLDQRLDNQEPLTCSYEPLKKIKEQHELAEKDLEAKEPIYERILQNGNSLLDETEPGPERDAVQQKLDDLTDKWNGVKEKADKRTDDLGRLLPLAQTHNDNYVTFSVYLNGAEKKLNGFKQPEMDPEELERQKKELEEFRKEVESKKPLHTDYNNTNDPIYITCKQLDITRGVPELNDEVDATNGRWDKLNADLDDRQKELDEANKKLDELDEKLKPISELVDDVQKLVKDPVTVGSDVEKGKEAKNNVDKLKKDLDEKKPSLESVINEIPEIKEKVGEEGVKPIEEKCTALQTQMDECEQNLDDMFKALDDQIDHGQGFNDACEELKKWLPEAEESPAIVEPISSDPEEILKQIEDVKALEEDIVAKRPLLEKAQENAKWLLDANKNDPEKCAQIADQLTSVALPFQELVDKLDDKQKRLATINKALENYQKEKVPLEELIEATEQKVDHLEPVNLDLEKDEAELKELEDLLSNLEKRKPDLRAVNRAGQALIRQLDSPDDIEKDLDRLSDKYYETVDKTKDKLGEQKDSVNKIKHFIEIIEILEIWIVETYIVIEKIDTGKTDPEDVKKEMETIQDTRIDLRKHMPQLKEAEEIGQWCAENLDDAVKPVVEERLEKVKTPMEETIPEKLDDLEGKLGTSLASTKQFNEDVDDLNKFLNKMNNTVENQKPISADKDPSKRQLNEQQYLLEEVDSKEPELEKVLKQGNELVESTPEGDERKALEDKVDSIKNDWDDLKKKMNDRKDKIEDVNKLANQLDDKKSKDIPSLEDIEKKADQLDAISADPEELAKQDETCKELLDDFTEKKPLYEDILKDAESLVEKAETDKEPVQEDVDKMKQRLVDDEEKLNKARDKVDRMKSSLDDMDKKKKPVEDLCDQAEELLDNTPPFGDDLPKADEQIAALQDMLDKMEEGKPMVDSMDKAGDDVIGVDENPDNVTTVKQLTDDLDKTYDDRVEKLKEKIDKLKKDKETAEKFNDKLKASEDTIKPVQEKLDNLEPVGATPEKVKEQLVECEEMQAVCQEADNLFNEADELGKELLEANDNKPEVEEPVKEKLKAVEEPIEDCKQKLDDREKKLKDQLQECGAFQDQIDDFLRRINNLDDKIGKHDEEPLSMKEGPAAVALEELKAIKKDLDEEAPIFDQVMENGRKLLDSIESPEEKEALKSKLDDTEKAWNDVQKKMADDLAKEEDVTDKTKSLDDKIADLEKKLDDQEKKLRDLDPVSCDPEQLDQQQKETNGLQNDNKLYKEALDDLEKLKSELDPVCKKDVEEVEERIQKLKDHLAECEGLGDARQAKISDIQDKVQKFNTDSRPVKDKLTKLEKGLADQNLIGADKPRVLEVQDEINKLLKQAEELEPKVDDLDKICKDLLEQHPTTDSKHLRDEADEIKDRLEKLKAKIASKKDEVDDIANDWDKMEEDVAKALDTVKKANNCMEENKPKKLDVEELPIQVENIKAVEAELDESAPVFDDLQKRGRKLREKGIGDDTIGDQLEKINDKLNDIQKEIPTRVGELENLKNVLDDFNNKLDDTDNDMKDVEEKVADQSPVGGDKETIDKQMTGLKDLADELDKLQGKVKDLNDIRSDLKSQYPNADSSKVDEPLDALNDRFNDLNQGVSDRQSKLEDALVQCGQLDDAIKSMLKWLEDTGEIVDSQKPIAAADKNVLKEQINGHKFLTRMFDDREPSVQNLNKTGDELLATTEDEDKKAEIRADLDKVNEMFGDLKGKVDDRAKKLDETLVAAEKFNKDFDDVQAKLDELQKKIDSGENVPSAEPEKVDEQLENIKPVFEECQELAPLLEDIQKDLADLEEYCTPEDAETLHDKVNKLNNKADKVTKDCQKKEHNLEDARDLLKDLKNKDKEFNDWADKTKEAIEELKANPDPAAIKELQKDIVAHKDDVEKMKDLGKDLKKIVKPEEYPTVKDLVDADDEKYKALKADMDETARDAFMNKEKLEAFEGKLADLKKWTDDKLDHYRVIEPVAVEADKIKEQIGTHNGLTAEVNGKEPEFKDFYEMGATILAACNEDEAPAVKEKIESLKHNKQKVNKETTERQEALVEALILAQQFADVHKDVTTRLTNTENLLSQVDEEKGRGVEMQKEKLQNIEDNIKQLQPLIASIQKTGGDLIKLSGPGQGSDGVQKKIDECLERWEQLKLSSEEKGITVGAAAVQVEAVWNDLEDLIEKTQAIKEDIKKQEPVPVYEEPILEEIKKLEEQEATIKDIEDPYQTVNERVDEVLKTDPTSPASKALKDKQRKLNNNWTFITNGTRERRNSLEETKEAAEKFWPGLEKIKDTLLDVQTKLDDEGEPGLNPESVDEMLKEHEDIHQELDSNGDVITTLSEVTPVLVGHASHENKIGVHKMLSEVTDEWDNVETAWTKRKDDLEHIKAMISDFSKAKETVDDWLSEQEDVAKAFQEVPSDKDALRDQLRKLRTFHRDLIKNQSKITKVDQQGLILAEKINDDDSQQLSDDLVHMKKRWDDLLDTSYDHQHNLEDSLIQSGQFGVAIEELLAWIEQTKVQLTTEEQIPRRRN</sequence>
<feature type="coiled-coil region" evidence="2">
    <location>
        <begin position="1219"/>
        <end position="1246"/>
    </location>
</feature>
<keyword evidence="1" id="KW-0677">Repeat</keyword>
<feature type="compositionally biased region" description="Acidic residues" evidence="3">
    <location>
        <begin position="715"/>
        <end position="725"/>
    </location>
</feature>
<feature type="compositionally biased region" description="Polar residues" evidence="3">
    <location>
        <begin position="5924"/>
        <end position="5938"/>
    </location>
</feature>
<feature type="coiled-coil region" evidence="2">
    <location>
        <begin position="5101"/>
        <end position="5180"/>
    </location>
</feature>
<feature type="compositionally biased region" description="Basic and acidic residues" evidence="3">
    <location>
        <begin position="869"/>
        <end position="880"/>
    </location>
</feature>
<feature type="coiled-coil region" evidence="2">
    <location>
        <begin position="2389"/>
        <end position="2416"/>
    </location>
</feature>
<feature type="coiled-coil region" evidence="2">
    <location>
        <begin position="3551"/>
        <end position="3585"/>
    </location>
</feature>
<feature type="compositionally biased region" description="Basic and acidic residues" evidence="3">
    <location>
        <begin position="4509"/>
        <end position="4528"/>
    </location>
</feature>
<keyword evidence="2" id="KW-0175">Coiled coil</keyword>
<feature type="compositionally biased region" description="Basic residues" evidence="3">
    <location>
        <begin position="16"/>
        <end position="84"/>
    </location>
</feature>
<feature type="coiled-coil region" evidence="2">
    <location>
        <begin position="2445"/>
        <end position="2486"/>
    </location>
</feature>
<feature type="region of interest" description="Disordered" evidence="3">
    <location>
        <begin position="1"/>
        <end position="881"/>
    </location>
</feature>
<feature type="coiled-coil region" evidence="2">
    <location>
        <begin position="3099"/>
        <end position="3258"/>
    </location>
</feature>
<feature type="compositionally biased region" description="Basic residues" evidence="3">
    <location>
        <begin position="794"/>
        <end position="811"/>
    </location>
</feature>
<feature type="compositionally biased region" description="Acidic residues" evidence="3">
    <location>
        <begin position="395"/>
        <end position="406"/>
    </location>
</feature>
<dbReference type="Pfam" id="PF00435">
    <property type="entry name" value="Spectrin"/>
    <property type="match status" value="19"/>
</dbReference>
<protein>
    <submittedName>
        <fullName evidence="4">Uncharacterized protein</fullName>
    </submittedName>
</protein>
<dbReference type="InterPro" id="IPR002017">
    <property type="entry name" value="Spectrin_repeat"/>
</dbReference>
<evidence type="ECO:0000256" key="2">
    <source>
        <dbReference type="SAM" id="Coils"/>
    </source>
</evidence>
<feature type="coiled-coil region" evidence="2">
    <location>
        <begin position="6434"/>
        <end position="6461"/>
    </location>
</feature>
<dbReference type="SMART" id="SM00150">
    <property type="entry name" value="SPEC"/>
    <property type="match status" value="48"/>
</dbReference>
<feature type="coiled-coil region" evidence="2">
    <location>
        <begin position="6509"/>
        <end position="6550"/>
    </location>
</feature>
<feature type="region of interest" description="Disordered" evidence="3">
    <location>
        <begin position="5611"/>
        <end position="5630"/>
    </location>
</feature>
<keyword evidence="5" id="KW-1185">Reference proteome</keyword>
<feature type="coiled-coil region" evidence="2">
    <location>
        <begin position="3849"/>
        <end position="3902"/>
    </location>
</feature>
<feature type="coiled-coil region" evidence="2">
    <location>
        <begin position="4050"/>
        <end position="4087"/>
    </location>
</feature>
<feature type="compositionally biased region" description="Basic and acidic residues" evidence="3">
    <location>
        <begin position="531"/>
        <end position="560"/>
    </location>
</feature>
<feature type="coiled-coil region" evidence="2">
    <location>
        <begin position="6207"/>
        <end position="6282"/>
    </location>
</feature>
<feature type="coiled-coil region" evidence="2">
    <location>
        <begin position="3610"/>
        <end position="3689"/>
    </location>
</feature>
<evidence type="ECO:0000256" key="1">
    <source>
        <dbReference type="ARBA" id="ARBA00022737"/>
    </source>
</evidence>
<dbReference type="PANTHER" id="PTHR11915">
    <property type="entry name" value="SPECTRIN/FILAMIN RELATED CYTOSKELETAL PROTEIN"/>
    <property type="match status" value="1"/>
</dbReference>
<feature type="coiled-coil region" evidence="2">
    <location>
        <begin position="1536"/>
        <end position="1584"/>
    </location>
</feature>
<feature type="compositionally biased region" description="Acidic residues" evidence="3">
    <location>
        <begin position="1874"/>
        <end position="1889"/>
    </location>
</feature>
<dbReference type="EnsemblMetazoa" id="CLYHEMT009725.2">
    <property type="protein sequence ID" value="CLYHEMP009725.2"/>
    <property type="gene ID" value="CLYHEMG009725"/>
</dbReference>
<dbReference type="Proteomes" id="UP000594262">
    <property type="component" value="Unplaced"/>
</dbReference>
<accession>A0A7M5UFE8</accession>
<feature type="compositionally biased region" description="Basic and acidic residues" evidence="3">
    <location>
        <begin position="669"/>
        <end position="679"/>
    </location>
</feature>
<feature type="coiled-coil region" evidence="2">
    <location>
        <begin position="6072"/>
        <end position="6106"/>
    </location>
</feature>
<feature type="compositionally biased region" description="Basic and acidic residues" evidence="3">
    <location>
        <begin position="628"/>
        <end position="639"/>
    </location>
</feature>
<feature type="region of interest" description="Disordered" evidence="3">
    <location>
        <begin position="5546"/>
        <end position="5566"/>
    </location>
</feature>
<feature type="region of interest" description="Disordered" evidence="3">
    <location>
        <begin position="5904"/>
        <end position="5938"/>
    </location>
</feature>
<organism evidence="4 5">
    <name type="scientific">Clytia hemisphaerica</name>
    <dbReference type="NCBI Taxonomy" id="252671"/>
    <lineage>
        <taxon>Eukaryota</taxon>
        <taxon>Metazoa</taxon>
        <taxon>Cnidaria</taxon>
        <taxon>Hydrozoa</taxon>
        <taxon>Hydroidolina</taxon>
        <taxon>Leptothecata</taxon>
        <taxon>Obeliida</taxon>
        <taxon>Clytiidae</taxon>
        <taxon>Clytia</taxon>
    </lineage>
</organism>
<name>A0A7M5UFE8_9CNID</name>
<feature type="coiled-coil region" evidence="2">
    <location>
        <begin position="2215"/>
        <end position="2249"/>
    </location>
</feature>
<feature type="compositionally biased region" description="Basic and acidic residues" evidence="3">
    <location>
        <begin position="453"/>
        <end position="464"/>
    </location>
</feature>
<feature type="compositionally biased region" description="Basic residues" evidence="3">
    <location>
        <begin position="281"/>
        <end position="290"/>
    </location>
</feature>
<feature type="region of interest" description="Disordered" evidence="3">
    <location>
        <begin position="4509"/>
        <end position="4534"/>
    </location>
</feature>
<feature type="region of interest" description="Disordered" evidence="3">
    <location>
        <begin position="2758"/>
        <end position="2778"/>
    </location>
</feature>
<feature type="compositionally biased region" description="Basic residues" evidence="3">
    <location>
        <begin position="609"/>
        <end position="627"/>
    </location>
</feature>
<reference evidence="4" key="1">
    <citation type="submission" date="2021-01" db="UniProtKB">
        <authorList>
            <consortium name="EnsemblMetazoa"/>
        </authorList>
    </citation>
    <scope>IDENTIFICATION</scope>
</reference>
<proteinExistence type="predicted"/>
<feature type="compositionally biased region" description="Acidic residues" evidence="3">
    <location>
        <begin position="687"/>
        <end position="706"/>
    </location>
</feature>
<feature type="coiled-coil region" evidence="2">
    <location>
        <begin position="1050"/>
        <end position="1080"/>
    </location>
</feature>
<feature type="region of interest" description="Disordered" evidence="3">
    <location>
        <begin position="5847"/>
        <end position="5866"/>
    </location>
</feature>
<feature type="compositionally biased region" description="Basic and acidic residues" evidence="3">
    <location>
        <begin position="5904"/>
        <end position="5915"/>
    </location>
</feature>
<feature type="coiled-coil region" evidence="2">
    <location>
        <begin position="5643"/>
        <end position="5680"/>
    </location>
</feature>
<feature type="compositionally biased region" description="Basic and acidic residues" evidence="3">
    <location>
        <begin position="4619"/>
        <end position="4630"/>
    </location>
</feature>
<evidence type="ECO:0000313" key="5">
    <source>
        <dbReference type="Proteomes" id="UP000594262"/>
    </source>
</evidence>
<feature type="coiled-coil region" evidence="2">
    <location>
        <begin position="4881"/>
        <end position="4915"/>
    </location>
</feature>
<feature type="compositionally biased region" description="Basic residues" evidence="3">
    <location>
        <begin position="434"/>
        <end position="452"/>
    </location>
</feature>
<evidence type="ECO:0000256" key="3">
    <source>
        <dbReference type="SAM" id="MobiDB-lite"/>
    </source>
</evidence>